<organism evidence="1 2">
    <name type="scientific">Rhododendron griersonianum</name>
    <dbReference type="NCBI Taxonomy" id="479676"/>
    <lineage>
        <taxon>Eukaryota</taxon>
        <taxon>Viridiplantae</taxon>
        <taxon>Streptophyta</taxon>
        <taxon>Embryophyta</taxon>
        <taxon>Tracheophyta</taxon>
        <taxon>Spermatophyta</taxon>
        <taxon>Magnoliopsida</taxon>
        <taxon>eudicotyledons</taxon>
        <taxon>Gunneridae</taxon>
        <taxon>Pentapetalae</taxon>
        <taxon>asterids</taxon>
        <taxon>Ericales</taxon>
        <taxon>Ericaceae</taxon>
        <taxon>Ericoideae</taxon>
        <taxon>Rhodoreae</taxon>
        <taxon>Rhododendron</taxon>
    </lineage>
</organism>
<evidence type="ECO:0000313" key="1">
    <source>
        <dbReference type="EMBL" id="KAG5565267.1"/>
    </source>
</evidence>
<evidence type="ECO:0000313" key="2">
    <source>
        <dbReference type="Proteomes" id="UP000823749"/>
    </source>
</evidence>
<reference evidence="1" key="1">
    <citation type="submission" date="2020-08" db="EMBL/GenBank/DDBJ databases">
        <title>Plant Genome Project.</title>
        <authorList>
            <person name="Zhang R.-G."/>
        </authorList>
    </citation>
    <scope>NUCLEOTIDE SEQUENCE</scope>
    <source>
        <strain evidence="1">WSP0</strain>
        <tissue evidence="1">Leaf</tissue>
    </source>
</reference>
<dbReference type="EMBL" id="JACTNZ010000001">
    <property type="protein sequence ID" value="KAG5565267.1"/>
    <property type="molecule type" value="Genomic_DNA"/>
</dbReference>
<dbReference type="Proteomes" id="UP000823749">
    <property type="component" value="Chromosome 1"/>
</dbReference>
<gene>
    <name evidence="1" type="ORF">RHGRI_001230</name>
</gene>
<accession>A0AAV6LJS4</accession>
<proteinExistence type="predicted"/>
<dbReference type="AlphaFoldDB" id="A0AAV6LJS4"/>
<comment type="caution">
    <text evidence="1">The sequence shown here is derived from an EMBL/GenBank/DDBJ whole genome shotgun (WGS) entry which is preliminary data.</text>
</comment>
<sequence>MKNRSSWTWNKRAQSNIFLVKADIPKKAQQVEVTFTKLNQMNDHHVDVGKTKIYDKMHHDIGELKHTMLSMKDKIMNLEQNANAPGDGVEMHRHIGELKDVMYNL</sequence>
<keyword evidence="2" id="KW-1185">Reference proteome</keyword>
<protein>
    <submittedName>
        <fullName evidence="1">Uncharacterized protein</fullName>
    </submittedName>
</protein>
<name>A0AAV6LJS4_9ERIC</name>